<name>A0A668AN63_9TELE</name>
<dbReference type="PANTHER" id="PTHR45913">
    <property type="entry name" value="EPM2A-INTERACTING PROTEIN 1"/>
    <property type="match status" value="1"/>
</dbReference>
<dbReference type="AlphaFoldDB" id="A0A668AN63"/>
<keyword evidence="2" id="KW-1185">Reference proteome</keyword>
<dbReference type="GeneTree" id="ENSGT00940000160436"/>
<evidence type="ECO:0000313" key="1">
    <source>
        <dbReference type="Ensembl" id="ENSMMDP00005054892.1"/>
    </source>
</evidence>
<dbReference type="InParanoid" id="A0A668AN63"/>
<reference evidence="1" key="3">
    <citation type="submission" date="2025-09" db="UniProtKB">
        <authorList>
            <consortium name="Ensembl"/>
        </authorList>
    </citation>
    <scope>IDENTIFICATION</scope>
</reference>
<dbReference type="Proteomes" id="UP000472263">
    <property type="component" value="Chromosome 19"/>
</dbReference>
<dbReference type="PANTHER" id="PTHR45913:SF19">
    <property type="entry name" value="LOW QUALITY PROTEIN: ZINC FINGER BED DOMAIN-CONTAINING PROTEIN 5-LIKE"/>
    <property type="match status" value="1"/>
</dbReference>
<sequence>SIHVKNYILYGFTSTSADPPQPQCFFCGEVLSNKSVKPSGQTVMMKATGVSSKALEASYAVSLLVAKSKKPHSTVEELILPAATVMAEIMIDKKAANAFKKVPLSNNTMSRRIDEMSVDIIGQVVNKIKQAGQFALQLDEMTDVSGDAQLLAFIRYKDVSDIKENILFCKRLPGKTTGEEMFQWKTCTHICTDDTAAMTGSVKGLFGHVKKVNPNIKWMHCIIHREALARKIMSPDLSAVMDDAVKVINLIQSRPLNHRLFVTLCHESSTEHEQLLLHTDVRWLSRGKRLLRLFELRSEVFVFLTEHLHPLAVVFEDARWVAHLAYLAYVFTKLNELNLLLQGKESHILKMYDKVKGFTKKLKLWERKLVKLVQAHLSKLCTDFSQYFQDIEEKSERLDWVRNPFSVSESSNNLPARLQEHLMDLSSDRGLKMAYAEKTLTEFWCDVEKEYPELGKHALIELLPFGFTYMCEVTFSALTHIKTKQRNRLDVENSLVAAVSTLPTELSKLMKDKQAQESC</sequence>
<evidence type="ECO:0008006" key="3">
    <source>
        <dbReference type="Google" id="ProtNLM"/>
    </source>
</evidence>
<evidence type="ECO:0000313" key="2">
    <source>
        <dbReference type="Proteomes" id="UP000472263"/>
    </source>
</evidence>
<accession>A0A668AN63</accession>
<reference evidence="1" key="2">
    <citation type="submission" date="2025-08" db="UniProtKB">
        <authorList>
            <consortium name="Ensembl"/>
        </authorList>
    </citation>
    <scope>IDENTIFICATION</scope>
</reference>
<dbReference type="InterPro" id="IPR012337">
    <property type="entry name" value="RNaseH-like_sf"/>
</dbReference>
<organism evidence="1 2">
    <name type="scientific">Myripristis murdjan</name>
    <name type="common">pinecone soldierfish</name>
    <dbReference type="NCBI Taxonomy" id="586833"/>
    <lineage>
        <taxon>Eukaryota</taxon>
        <taxon>Metazoa</taxon>
        <taxon>Chordata</taxon>
        <taxon>Craniata</taxon>
        <taxon>Vertebrata</taxon>
        <taxon>Euteleostomi</taxon>
        <taxon>Actinopterygii</taxon>
        <taxon>Neopterygii</taxon>
        <taxon>Teleostei</taxon>
        <taxon>Neoteleostei</taxon>
        <taxon>Acanthomorphata</taxon>
        <taxon>Holocentriformes</taxon>
        <taxon>Holocentridae</taxon>
        <taxon>Myripristis</taxon>
    </lineage>
</organism>
<dbReference type="Ensembl" id="ENSMMDT00005055943.1">
    <property type="protein sequence ID" value="ENSMMDP00005054892.1"/>
    <property type="gene ID" value="ENSMMDG00005024603.1"/>
</dbReference>
<dbReference type="SUPFAM" id="SSF53098">
    <property type="entry name" value="Ribonuclease H-like"/>
    <property type="match status" value="1"/>
</dbReference>
<reference evidence="1" key="1">
    <citation type="submission" date="2019-06" db="EMBL/GenBank/DDBJ databases">
        <authorList>
            <consortium name="Wellcome Sanger Institute Data Sharing"/>
        </authorList>
    </citation>
    <scope>NUCLEOTIDE SEQUENCE [LARGE SCALE GENOMIC DNA]</scope>
</reference>
<proteinExistence type="predicted"/>
<protein>
    <recommendedName>
        <fullName evidence="3">DUF4371 domain-containing protein</fullName>
    </recommendedName>
</protein>